<comment type="caution">
    <text evidence="3">The sequence shown here is derived from an EMBL/GenBank/DDBJ whole genome shotgun (WGS) entry which is preliminary data.</text>
</comment>
<dbReference type="Proteomes" id="UP000293638">
    <property type="component" value="Unassembled WGS sequence"/>
</dbReference>
<dbReference type="PANTHER" id="PTHR48081:SF13">
    <property type="entry name" value="ALPHA_BETA HYDROLASE"/>
    <property type="match status" value="1"/>
</dbReference>
<dbReference type="InterPro" id="IPR029058">
    <property type="entry name" value="AB_hydrolase_fold"/>
</dbReference>
<protein>
    <submittedName>
        <fullName evidence="3">Prolyl oligopeptidase family protein</fullName>
    </submittedName>
</protein>
<feature type="domain" description="BD-FAE-like" evidence="2">
    <location>
        <begin position="17"/>
        <end position="213"/>
    </location>
</feature>
<dbReference type="SUPFAM" id="SSF53474">
    <property type="entry name" value="alpha/beta-Hydrolases"/>
    <property type="match status" value="1"/>
</dbReference>
<dbReference type="InterPro" id="IPR050300">
    <property type="entry name" value="GDXG_lipolytic_enzyme"/>
</dbReference>
<gene>
    <name evidence="3" type="ORF">EV189_3064</name>
</gene>
<keyword evidence="4" id="KW-1185">Reference proteome</keyword>
<organism evidence="3 4">
    <name type="scientific">Motilibacter rhizosphaerae</name>
    <dbReference type="NCBI Taxonomy" id="598652"/>
    <lineage>
        <taxon>Bacteria</taxon>
        <taxon>Bacillati</taxon>
        <taxon>Actinomycetota</taxon>
        <taxon>Actinomycetes</taxon>
        <taxon>Motilibacterales</taxon>
        <taxon>Motilibacteraceae</taxon>
        <taxon>Motilibacter</taxon>
    </lineage>
</organism>
<dbReference type="Pfam" id="PF20434">
    <property type="entry name" value="BD-FAE"/>
    <property type="match status" value="1"/>
</dbReference>
<evidence type="ECO:0000313" key="4">
    <source>
        <dbReference type="Proteomes" id="UP000293638"/>
    </source>
</evidence>
<proteinExistence type="predicted"/>
<dbReference type="GO" id="GO:0016787">
    <property type="term" value="F:hydrolase activity"/>
    <property type="evidence" value="ECO:0007669"/>
    <property type="project" value="UniProtKB-KW"/>
</dbReference>
<sequence length="255" mass="25997">MPRVLRYGDDPVQYAELSLPTGPSTRLPVVVVLHGGFWKAAYGSELGAPLAEDLVRHGVAAWNVEYRRVGAGGGWPETLLDVAAAVDLLATEGQAAAEGRLDLSKVVAVGHSAGGQLAAWTAARGRLPAGAPGSQPLVPLAGAVSQGGVLDLARAYELGLGGGAVDRLLGGSPADVPERYAAASPVALAPLGVPVAAVHGRDDDVVPAELSERYVAAAGDEARVVLLPGVGHFELIDPAHAAWAACREEVLRLTG</sequence>
<dbReference type="AlphaFoldDB" id="A0A4Q7NFV3"/>
<dbReference type="InterPro" id="IPR049492">
    <property type="entry name" value="BD-FAE-like_dom"/>
</dbReference>
<accession>A0A4Q7NFV3</accession>
<dbReference type="RefSeq" id="WP_130493832.1">
    <property type="nucleotide sequence ID" value="NZ_SGXD01000004.1"/>
</dbReference>
<dbReference type="EMBL" id="SGXD01000004">
    <property type="protein sequence ID" value="RZS82669.1"/>
    <property type="molecule type" value="Genomic_DNA"/>
</dbReference>
<name>A0A4Q7NFV3_9ACTN</name>
<dbReference type="Gene3D" id="3.40.50.1820">
    <property type="entry name" value="alpha/beta hydrolase"/>
    <property type="match status" value="1"/>
</dbReference>
<evidence type="ECO:0000313" key="3">
    <source>
        <dbReference type="EMBL" id="RZS82669.1"/>
    </source>
</evidence>
<keyword evidence="1" id="KW-0378">Hydrolase</keyword>
<evidence type="ECO:0000256" key="1">
    <source>
        <dbReference type="ARBA" id="ARBA00022801"/>
    </source>
</evidence>
<evidence type="ECO:0000259" key="2">
    <source>
        <dbReference type="Pfam" id="PF20434"/>
    </source>
</evidence>
<reference evidence="3 4" key="1">
    <citation type="submission" date="2019-02" db="EMBL/GenBank/DDBJ databases">
        <title>Genomic Encyclopedia of Type Strains, Phase IV (KMG-IV): sequencing the most valuable type-strain genomes for metagenomic binning, comparative biology and taxonomic classification.</title>
        <authorList>
            <person name="Goeker M."/>
        </authorList>
    </citation>
    <scope>NUCLEOTIDE SEQUENCE [LARGE SCALE GENOMIC DNA]</scope>
    <source>
        <strain evidence="3 4">DSM 45622</strain>
    </source>
</reference>
<dbReference type="OrthoDB" id="255603at2"/>
<dbReference type="PANTHER" id="PTHR48081">
    <property type="entry name" value="AB HYDROLASE SUPERFAMILY PROTEIN C4A8.06C"/>
    <property type="match status" value="1"/>
</dbReference>